<protein>
    <recommendedName>
        <fullName evidence="1">UPF0346 protein SD77_2429</fullName>
    </recommendedName>
</protein>
<proteinExistence type="inferred from homology"/>
<dbReference type="InterPro" id="IPR023089">
    <property type="entry name" value="YozE_SAM-like"/>
</dbReference>
<dbReference type="Proteomes" id="UP000031982">
    <property type="component" value="Unassembled WGS sequence"/>
</dbReference>
<dbReference type="HAMAP" id="MF_01538">
    <property type="entry name" value="UPF0346"/>
    <property type="match status" value="1"/>
</dbReference>
<evidence type="ECO:0000313" key="4">
    <source>
        <dbReference type="Proteomes" id="UP000031982"/>
    </source>
</evidence>
<organism evidence="3 4">
    <name type="scientific">Bacillus badius</name>
    <dbReference type="NCBI Taxonomy" id="1455"/>
    <lineage>
        <taxon>Bacteria</taxon>
        <taxon>Bacillati</taxon>
        <taxon>Bacillota</taxon>
        <taxon>Bacilli</taxon>
        <taxon>Bacillales</taxon>
        <taxon>Bacillaceae</taxon>
        <taxon>Pseudobacillus</taxon>
    </lineage>
</organism>
<evidence type="ECO:0000313" key="3">
    <source>
        <dbReference type="EMBL" id="KIL79975.1"/>
    </source>
</evidence>
<name>A0ABR5AZ06_BACBA</name>
<dbReference type="NCBIfam" id="NF010193">
    <property type="entry name" value="PRK13672.1"/>
    <property type="match status" value="1"/>
</dbReference>
<reference evidence="3 4" key="1">
    <citation type="submission" date="2015-01" db="EMBL/GenBank/DDBJ databases">
        <title>Genome Assembly of Bacillus badius MTCC 1458.</title>
        <authorList>
            <person name="Verma A."/>
            <person name="Khatri I."/>
            <person name="Mual P."/>
            <person name="Subramanian S."/>
            <person name="Krishnamurthi S."/>
        </authorList>
    </citation>
    <scope>NUCLEOTIDE SEQUENCE [LARGE SCALE GENOMIC DNA]</scope>
    <source>
        <strain evidence="3 4">MTCC 1458</strain>
    </source>
</reference>
<feature type="domain" description="YozE SAM-like" evidence="2">
    <location>
        <begin position="31"/>
        <end position="97"/>
    </location>
</feature>
<dbReference type="Gene3D" id="1.10.150.260">
    <property type="entry name" value="YozE SAM-like"/>
    <property type="match status" value="1"/>
</dbReference>
<dbReference type="InterPro" id="IPR010673">
    <property type="entry name" value="UPF0346"/>
</dbReference>
<dbReference type="EMBL" id="JXLP01000002">
    <property type="protein sequence ID" value="KIL79975.1"/>
    <property type="molecule type" value="Genomic_DNA"/>
</dbReference>
<dbReference type="Pfam" id="PF06855">
    <property type="entry name" value="YozE_SAM_like"/>
    <property type="match status" value="1"/>
</dbReference>
<comment type="similarity">
    <text evidence="1">Belongs to the UPF0346 family.</text>
</comment>
<dbReference type="InterPro" id="IPR036806">
    <property type="entry name" value="YozE_SAM-like_sf"/>
</dbReference>
<evidence type="ECO:0000256" key="1">
    <source>
        <dbReference type="HAMAP-Rule" id="MF_01538"/>
    </source>
</evidence>
<gene>
    <name evidence="3" type="ORF">SD77_2429</name>
</gene>
<comment type="caution">
    <text evidence="3">The sequence shown here is derived from an EMBL/GenBank/DDBJ whole genome shotgun (WGS) entry which is preliminary data.</text>
</comment>
<keyword evidence="4" id="KW-1185">Reference proteome</keyword>
<sequence length="100" mass="11856">MNTGIFQKFFFTETPLSFILGEKGDGVVRKSFYHYLMKFREEPPRDELAKFANHAFADHSFPKSADDYDELSRYLEMNGSYLSGMRVFDEAWDRYLEEET</sequence>
<evidence type="ECO:0000259" key="2">
    <source>
        <dbReference type="Pfam" id="PF06855"/>
    </source>
</evidence>
<accession>A0ABR5AZ06</accession>
<dbReference type="SUPFAM" id="SSF140652">
    <property type="entry name" value="YozE-like"/>
    <property type="match status" value="1"/>
</dbReference>